<dbReference type="AlphaFoldDB" id="A0A6H5IP59"/>
<feature type="transmembrane region" description="Helical" evidence="2">
    <location>
        <begin position="18"/>
        <end position="37"/>
    </location>
</feature>
<dbReference type="EMBL" id="CADCXV010000950">
    <property type="protein sequence ID" value="CAB0039316.1"/>
    <property type="molecule type" value="Genomic_DNA"/>
</dbReference>
<dbReference type="GO" id="GO:0008270">
    <property type="term" value="F:zinc ion binding"/>
    <property type="evidence" value="ECO:0007669"/>
    <property type="project" value="UniProtKB-KW"/>
</dbReference>
<keyword evidence="1" id="KW-0862">Zinc</keyword>
<evidence type="ECO:0000313" key="4">
    <source>
        <dbReference type="EMBL" id="CAB0039316.1"/>
    </source>
</evidence>
<keyword evidence="1" id="KW-0479">Metal-binding</keyword>
<reference evidence="4 5" key="1">
    <citation type="submission" date="2020-02" db="EMBL/GenBank/DDBJ databases">
        <authorList>
            <person name="Ferguson B K."/>
        </authorList>
    </citation>
    <scope>NUCLEOTIDE SEQUENCE [LARGE SCALE GENOMIC DNA]</scope>
</reference>
<evidence type="ECO:0000256" key="2">
    <source>
        <dbReference type="SAM" id="Phobius"/>
    </source>
</evidence>
<dbReference type="PROSITE" id="PS50157">
    <property type="entry name" value="ZINC_FINGER_C2H2_2"/>
    <property type="match status" value="1"/>
</dbReference>
<proteinExistence type="predicted"/>
<keyword evidence="2" id="KW-0472">Membrane</keyword>
<evidence type="ECO:0000256" key="1">
    <source>
        <dbReference type="PROSITE-ProRule" id="PRU00042"/>
    </source>
</evidence>
<gene>
    <name evidence="4" type="ORF">TBRA_LOCUS11063</name>
</gene>
<feature type="domain" description="C2H2-type" evidence="3">
    <location>
        <begin position="210"/>
        <end position="238"/>
    </location>
</feature>
<evidence type="ECO:0000259" key="3">
    <source>
        <dbReference type="PROSITE" id="PS50157"/>
    </source>
</evidence>
<organism evidence="4 5">
    <name type="scientific">Trichogramma brassicae</name>
    <dbReference type="NCBI Taxonomy" id="86971"/>
    <lineage>
        <taxon>Eukaryota</taxon>
        <taxon>Metazoa</taxon>
        <taxon>Ecdysozoa</taxon>
        <taxon>Arthropoda</taxon>
        <taxon>Hexapoda</taxon>
        <taxon>Insecta</taxon>
        <taxon>Pterygota</taxon>
        <taxon>Neoptera</taxon>
        <taxon>Endopterygota</taxon>
        <taxon>Hymenoptera</taxon>
        <taxon>Apocrita</taxon>
        <taxon>Proctotrupomorpha</taxon>
        <taxon>Chalcidoidea</taxon>
        <taxon>Trichogrammatidae</taxon>
        <taxon>Trichogramma</taxon>
    </lineage>
</organism>
<dbReference type="InterPro" id="IPR013087">
    <property type="entry name" value="Znf_C2H2_type"/>
</dbReference>
<dbReference type="InterPro" id="IPR036236">
    <property type="entry name" value="Znf_C2H2_sf"/>
</dbReference>
<feature type="transmembrane region" description="Helical" evidence="2">
    <location>
        <begin position="77"/>
        <end position="94"/>
    </location>
</feature>
<dbReference type="Gene3D" id="3.30.160.60">
    <property type="entry name" value="Classic Zinc Finger"/>
    <property type="match status" value="1"/>
</dbReference>
<evidence type="ECO:0000313" key="5">
    <source>
        <dbReference type="Proteomes" id="UP000479190"/>
    </source>
</evidence>
<protein>
    <recommendedName>
        <fullName evidence="3">C2H2-type domain-containing protein</fullName>
    </recommendedName>
</protein>
<accession>A0A6H5IP59</accession>
<dbReference type="SUPFAM" id="SSF57667">
    <property type="entry name" value="beta-beta-alpha zinc fingers"/>
    <property type="match status" value="1"/>
</dbReference>
<keyword evidence="1" id="KW-0863">Zinc-finger</keyword>
<sequence length="326" mass="37380">MLEEQLSFNLKFKTIPQALASMVIGQAIAWAMLYFSGRLLDRFPSLVLTLDSATLVFFILFYYRFPVNVTVDSENRLGDFIIVSLPVVASFILLPTTQRVVAHLRATLGVMMADHLPIFGLRLWKMMMPSPSKIKTTREMYEAYQAPGCPKMDKSEKESDEIVSEDNSKQIDIAVSDDKQNISDTCQETFTPELGIITYRDTIHNEQKDYACDQCEKKFLKKSSLFTHQKLKHKNCNKDFTCNNYFVNWYKYPPTARLMLVLFITANMGTLQLKAGSLFIMNLDTCSNINMCIKIMQEIYKSIRRMWNVLKIQGSSGAAVCFHRAN</sequence>
<dbReference type="PROSITE" id="PS00028">
    <property type="entry name" value="ZINC_FINGER_C2H2_1"/>
    <property type="match status" value="1"/>
</dbReference>
<keyword evidence="2" id="KW-1133">Transmembrane helix</keyword>
<name>A0A6H5IP59_9HYME</name>
<keyword evidence="2" id="KW-0812">Transmembrane</keyword>
<dbReference type="OrthoDB" id="6077919at2759"/>
<dbReference type="Proteomes" id="UP000479190">
    <property type="component" value="Unassembled WGS sequence"/>
</dbReference>
<feature type="transmembrane region" description="Helical" evidence="2">
    <location>
        <begin position="43"/>
        <end position="65"/>
    </location>
</feature>
<keyword evidence="5" id="KW-1185">Reference proteome</keyword>